<accession>Q7U7D1</accession>
<dbReference type="KEGG" id="syw:SYNW1054"/>
<evidence type="ECO:0000313" key="2">
    <source>
        <dbReference type="EMBL" id="CAE07569.1"/>
    </source>
</evidence>
<sequence>MSSSDPKTPPSAEQPRKGPLSFLSGAVTAGLLAWLALGLSRRMVVYFAVHPPHYSSPIAQNIAVTLKTLLVGLSFLATFSTAFVALGLTMVFLRSVFTGPSNDPA</sequence>
<evidence type="ECO:0000256" key="1">
    <source>
        <dbReference type="SAM" id="Phobius"/>
    </source>
</evidence>
<name>Q7U7D1_PARMW</name>
<feature type="transmembrane region" description="Helical" evidence="1">
    <location>
        <begin position="69"/>
        <end position="93"/>
    </location>
</feature>
<organism evidence="2 3">
    <name type="scientific">Parasynechococcus marenigrum (strain WH8102)</name>
    <dbReference type="NCBI Taxonomy" id="84588"/>
    <lineage>
        <taxon>Bacteria</taxon>
        <taxon>Bacillati</taxon>
        <taxon>Cyanobacteriota</taxon>
        <taxon>Cyanophyceae</taxon>
        <taxon>Synechococcales</taxon>
        <taxon>Prochlorococcaceae</taxon>
        <taxon>Parasynechococcus</taxon>
        <taxon>Parasynechococcus marenigrum</taxon>
    </lineage>
</organism>
<keyword evidence="3" id="KW-1185">Reference proteome</keyword>
<dbReference type="Proteomes" id="UP000001422">
    <property type="component" value="Chromosome"/>
</dbReference>
<gene>
    <name evidence="2" type="ordered locus">SYNW1054</name>
</gene>
<protein>
    <recommendedName>
        <fullName evidence="4">DUF3082 domain-containing protein</fullName>
    </recommendedName>
</protein>
<dbReference type="HOGENOM" id="CLU_157044_1_0_3"/>
<dbReference type="eggNOG" id="ENOG5030SBJ">
    <property type="taxonomic scope" value="Bacteria"/>
</dbReference>
<feature type="transmembrane region" description="Helical" evidence="1">
    <location>
        <begin position="20"/>
        <end position="39"/>
    </location>
</feature>
<keyword evidence="1" id="KW-0812">Transmembrane</keyword>
<reference evidence="2 3" key="1">
    <citation type="journal article" date="2003" name="Nature">
        <title>The genome of a motile marine Synechococcus.</title>
        <authorList>
            <person name="Palenik B."/>
            <person name="Brahamsha B."/>
            <person name="Larimer F."/>
            <person name="Land M."/>
            <person name="Hauser L."/>
            <person name="Chain P."/>
            <person name="Lamerdin J."/>
            <person name="Regala W."/>
            <person name="Allen E.A."/>
            <person name="McCarren J."/>
            <person name="Paulsen I."/>
            <person name="Dufresne A."/>
            <person name="Partensky F."/>
            <person name="Webb E."/>
            <person name="Waterbury J."/>
        </authorList>
    </citation>
    <scope>NUCLEOTIDE SEQUENCE [LARGE SCALE GENOMIC DNA]</scope>
    <source>
        <strain evidence="2 3">WH8102</strain>
    </source>
</reference>
<keyword evidence="1" id="KW-1133">Transmembrane helix</keyword>
<proteinExistence type="predicted"/>
<keyword evidence="1" id="KW-0472">Membrane</keyword>
<dbReference type="EMBL" id="BX569691">
    <property type="protein sequence ID" value="CAE07569.1"/>
    <property type="molecule type" value="Genomic_DNA"/>
</dbReference>
<dbReference type="STRING" id="84588.SYNW1054"/>
<dbReference type="RefSeq" id="WP_011127919.1">
    <property type="nucleotide sequence ID" value="NC_005070.1"/>
</dbReference>
<evidence type="ECO:0000313" key="3">
    <source>
        <dbReference type="Proteomes" id="UP000001422"/>
    </source>
</evidence>
<dbReference type="InterPro" id="IPR021434">
    <property type="entry name" value="DUF3082"/>
</dbReference>
<dbReference type="Pfam" id="PF11282">
    <property type="entry name" value="DUF3082"/>
    <property type="match status" value="1"/>
</dbReference>
<evidence type="ECO:0008006" key="4">
    <source>
        <dbReference type="Google" id="ProtNLM"/>
    </source>
</evidence>
<dbReference type="AlphaFoldDB" id="Q7U7D1"/>